<proteinExistence type="predicted"/>
<organism evidence="2 4">
    <name type="scientific">Morococcus cerebrosus</name>
    <dbReference type="NCBI Taxonomy" id="1056807"/>
    <lineage>
        <taxon>Bacteria</taxon>
        <taxon>Pseudomonadati</taxon>
        <taxon>Pseudomonadota</taxon>
        <taxon>Betaproteobacteria</taxon>
        <taxon>Neisseriales</taxon>
        <taxon>Neisseriaceae</taxon>
        <taxon>Morococcus</taxon>
    </lineage>
</organism>
<feature type="region of interest" description="Disordered" evidence="1">
    <location>
        <begin position="1"/>
        <end position="40"/>
    </location>
</feature>
<dbReference type="EMBL" id="JUFZ01000023">
    <property type="protein sequence ID" value="KIC11449.1"/>
    <property type="molecule type" value="Genomic_DNA"/>
</dbReference>
<evidence type="ECO:0000313" key="4">
    <source>
        <dbReference type="Proteomes" id="UP000031390"/>
    </source>
</evidence>
<feature type="compositionally biased region" description="Basic and acidic residues" evidence="1">
    <location>
        <begin position="1"/>
        <end position="20"/>
    </location>
</feature>
<accession>A0A0C1EGY8</accession>
<dbReference type="GeneID" id="64350007"/>
<evidence type="ECO:0000313" key="3">
    <source>
        <dbReference type="EMBL" id="UNV88343.1"/>
    </source>
</evidence>
<evidence type="ECO:0000256" key="1">
    <source>
        <dbReference type="SAM" id="MobiDB-lite"/>
    </source>
</evidence>
<evidence type="ECO:0008006" key="6">
    <source>
        <dbReference type="Google" id="ProtNLM"/>
    </source>
</evidence>
<dbReference type="Proteomes" id="UP000031390">
    <property type="component" value="Unassembled WGS sequence"/>
</dbReference>
<reference evidence="2 4" key="1">
    <citation type="submission" date="2014-12" db="EMBL/GenBank/DDBJ databases">
        <title>Genome sequence of Morococcus cerebrosus.</title>
        <authorList>
            <person name="Shin S.-K."/>
            <person name="Yi H."/>
        </authorList>
    </citation>
    <scope>NUCLEOTIDE SEQUENCE [LARGE SCALE GENOMIC DNA]</scope>
    <source>
        <strain evidence="2 4">CIP 81.93</strain>
    </source>
</reference>
<sequence>MSEENKIKVNDLPEDKKEQSEEVELPVVNNEEKRGGHSEGGCCGACGG</sequence>
<reference evidence="3 5" key="2">
    <citation type="submission" date="2022-03" db="EMBL/GenBank/DDBJ databases">
        <title>Genome sequencing of Morococcus cerebrosus.</title>
        <authorList>
            <person name="Baek M.-G."/>
            <person name="Yi H."/>
        </authorList>
    </citation>
    <scope>NUCLEOTIDE SEQUENCE [LARGE SCALE GENOMIC DNA]</scope>
    <source>
        <strain evidence="3 5">CIP 81.93</strain>
    </source>
</reference>
<dbReference type="Proteomes" id="UP000829504">
    <property type="component" value="Chromosome"/>
</dbReference>
<evidence type="ECO:0000313" key="2">
    <source>
        <dbReference type="EMBL" id="KIC11449.1"/>
    </source>
</evidence>
<dbReference type="RefSeq" id="WP_003767024.1">
    <property type="nucleotide sequence ID" value="NZ_CP094242.1"/>
</dbReference>
<gene>
    <name evidence="2" type="ORF">MCC93_05630</name>
    <name evidence="3" type="ORF">MON37_05345</name>
</gene>
<dbReference type="EMBL" id="CP094242">
    <property type="protein sequence ID" value="UNV88343.1"/>
    <property type="molecule type" value="Genomic_DNA"/>
</dbReference>
<keyword evidence="5" id="KW-1185">Reference proteome</keyword>
<protein>
    <recommendedName>
        <fullName evidence="6">CCGSCS motif protein</fullName>
    </recommendedName>
</protein>
<name>A0A0C1EGY8_9NEIS</name>
<evidence type="ECO:0000313" key="5">
    <source>
        <dbReference type="Proteomes" id="UP000829504"/>
    </source>
</evidence>
<dbReference type="AlphaFoldDB" id="A0A0C1EGY8"/>
<dbReference type="PATRIC" id="fig|1056807.3.peg.544"/>